<dbReference type="Pfam" id="PF00140">
    <property type="entry name" value="Sigma70_r1_2"/>
    <property type="match status" value="1"/>
</dbReference>
<evidence type="ECO:0000259" key="9">
    <source>
        <dbReference type="PROSITE" id="PS00716"/>
    </source>
</evidence>
<dbReference type="InterPro" id="IPR050239">
    <property type="entry name" value="Sigma-70_RNA_pol_init_factors"/>
</dbReference>
<dbReference type="InterPro" id="IPR013324">
    <property type="entry name" value="RNA_pol_sigma_r3/r4-like"/>
</dbReference>
<evidence type="ECO:0000256" key="6">
    <source>
        <dbReference type="RuleBase" id="RU362124"/>
    </source>
</evidence>
<dbReference type="InterPro" id="IPR007627">
    <property type="entry name" value="RNA_pol_sigma70_r2"/>
</dbReference>
<keyword evidence="3 6" id="KW-0731">Sigma factor</keyword>
<keyword evidence="11" id="KW-1185">Reference proteome</keyword>
<evidence type="ECO:0000256" key="2">
    <source>
        <dbReference type="ARBA" id="ARBA00023015"/>
    </source>
</evidence>
<feature type="region of interest" description="Disordered" evidence="7">
    <location>
        <begin position="57"/>
        <end position="159"/>
    </location>
</feature>
<evidence type="ECO:0000313" key="10">
    <source>
        <dbReference type="EMBL" id="MDA0635641.1"/>
    </source>
</evidence>
<dbReference type="PROSITE" id="PS00716">
    <property type="entry name" value="SIGMA70_2"/>
    <property type="match status" value="1"/>
</dbReference>
<dbReference type="PANTHER" id="PTHR30603:SF60">
    <property type="entry name" value="RNA POLYMERASE SIGMA FACTOR RPOD"/>
    <property type="match status" value="1"/>
</dbReference>
<feature type="compositionally biased region" description="Basic residues" evidence="7">
    <location>
        <begin position="68"/>
        <end position="87"/>
    </location>
</feature>
<evidence type="ECO:0000256" key="3">
    <source>
        <dbReference type="ARBA" id="ARBA00023082"/>
    </source>
</evidence>
<dbReference type="SUPFAM" id="SSF88659">
    <property type="entry name" value="Sigma3 and sigma4 domains of RNA polymerase sigma factors"/>
    <property type="match status" value="2"/>
</dbReference>
<feature type="compositionally biased region" description="Low complexity" evidence="7">
    <location>
        <begin position="105"/>
        <end position="155"/>
    </location>
</feature>
<dbReference type="InterPro" id="IPR036388">
    <property type="entry name" value="WH-like_DNA-bd_sf"/>
</dbReference>
<dbReference type="InterPro" id="IPR013325">
    <property type="entry name" value="RNA_pol_sigma_r2"/>
</dbReference>
<dbReference type="EMBL" id="JAPNNL010000077">
    <property type="protein sequence ID" value="MDA0635641.1"/>
    <property type="molecule type" value="Genomic_DNA"/>
</dbReference>
<keyword evidence="2 6" id="KW-0805">Transcription regulation</keyword>
<dbReference type="InterPro" id="IPR014284">
    <property type="entry name" value="RNA_pol_sigma-70_dom"/>
</dbReference>
<keyword evidence="5 6" id="KW-0804">Transcription</keyword>
<gene>
    <name evidence="10" type="ORF">OUY22_19655</name>
</gene>
<dbReference type="Gene3D" id="1.10.601.10">
    <property type="entry name" value="RNA Polymerase Primary Sigma Factor"/>
    <property type="match status" value="2"/>
</dbReference>
<dbReference type="NCBIfam" id="TIGR02937">
    <property type="entry name" value="sigma70-ECF"/>
    <property type="match status" value="1"/>
</dbReference>
<feature type="domain" description="RNA polymerase sigma-70" evidence="9">
    <location>
        <begin position="443"/>
        <end position="469"/>
    </location>
</feature>
<dbReference type="InterPro" id="IPR042189">
    <property type="entry name" value="RNA_pol_sigma_70_r1_1_sf"/>
</dbReference>
<evidence type="ECO:0000256" key="4">
    <source>
        <dbReference type="ARBA" id="ARBA00023125"/>
    </source>
</evidence>
<dbReference type="InterPro" id="IPR009042">
    <property type="entry name" value="RNA_pol_sigma70_r1_2"/>
</dbReference>
<proteinExistence type="inferred from homology"/>
<dbReference type="RefSeq" id="WP_270156490.1">
    <property type="nucleotide sequence ID" value="NZ_JAPNNL010000077.1"/>
</dbReference>
<keyword evidence="4 6" id="KW-0238">DNA-binding</keyword>
<dbReference type="InterPro" id="IPR000943">
    <property type="entry name" value="RNA_pol_sigma70"/>
</dbReference>
<feature type="region of interest" description="Disordered" evidence="7">
    <location>
        <begin position="464"/>
        <end position="483"/>
    </location>
</feature>
<dbReference type="PRINTS" id="PR00046">
    <property type="entry name" value="SIGMA70FCT"/>
</dbReference>
<dbReference type="SUPFAM" id="SSF88946">
    <property type="entry name" value="Sigma2 domain of RNA polymerase sigma factors"/>
    <property type="match status" value="1"/>
</dbReference>
<evidence type="ECO:0000259" key="8">
    <source>
        <dbReference type="PROSITE" id="PS00715"/>
    </source>
</evidence>
<protein>
    <recommendedName>
        <fullName evidence="6">RNA polymerase sigma factor</fullName>
    </recommendedName>
</protein>
<accession>A0ABT4SEL7</accession>
<evidence type="ECO:0000256" key="5">
    <source>
        <dbReference type="ARBA" id="ARBA00023163"/>
    </source>
</evidence>
<evidence type="ECO:0000256" key="1">
    <source>
        <dbReference type="ARBA" id="ARBA00007788"/>
    </source>
</evidence>
<reference evidence="10" key="1">
    <citation type="submission" date="2022-11" db="EMBL/GenBank/DDBJ databases">
        <title>Nonomuraea corallina sp. nov., a new species of the genus Nonomuraea isolated from sea side sediment in Thai sea.</title>
        <authorList>
            <person name="Ngamcharungchit C."/>
            <person name="Matsumoto A."/>
            <person name="Suriyachadkun C."/>
            <person name="Panbangred W."/>
            <person name="Inahashi Y."/>
            <person name="Intra B."/>
        </authorList>
    </citation>
    <scope>NUCLEOTIDE SEQUENCE</scope>
    <source>
        <strain evidence="10">MCN248</strain>
    </source>
</reference>
<dbReference type="PANTHER" id="PTHR30603">
    <property type="entry name" value="RNA POLYMERASE SIGMA FACTOR RPO"/>
    <property type="match status" value="1"/>
</dbReference>
<comment type="similarity">
    <text evidence="1 6">Belongs to the sigma-70 factor family.</text>
</comment>
<comment type="caution">
    <text evidence="10">The sequence shown here is derived from an EMBL/GenBank/DDBJ whole genome shotgun (WGS) entry which is preliminary data.</text>
</comment>
<dbReference type="PROSITE" id="PS00715">
    <property type="entry name" value="SIGMA70_1"/>
    <property type="match status" value="1"/>
</dbReference>
<sequence>MPRTAVAPTTLEELIDRGRAQGRLSLAELRHAFAQAGISPAQGRSILRELSESGVNLATEDDSAAPKKTARKPVNKPATKRPTRKTTRSQTSDSKAPEAKAEIDSPSIESPSIESPSIESQPVQSQPVQSQPVQSQAVDSQAVDSQAVDSQADVAPPDDMAIEPDEAELEHEALDLDDTQSAMGDSVHTYLKSIGRRTLLTAAEEVELARRIEAGLYAEYKLESEPDLSDEYREELRLVAEDGRAAKDHMLEANLRLVVSVAKKYTDRGMSLLDVVQEGNLGLIRAVEKFDYTKGFKFSTYAMWWIRQAIQRGFADSARTIRLPVHVLEMLSKLSRVEREMHQRMGREPTPEELAKELDKTPDQIEELMRTSRQPISLNATIGEDGETTIGDLIEDVDSPEASEIVDRQLLGDQLRGVLQNLSPREAKIMALRFGLVDGKPHTLDEIGKHLGLTRERIRQLEKESLSKLRHPSNTRPLLDWAS</sequence>
<dbReference type="Gene3D" id="1.10.220.120">
    <property type="entry name" value="Sigma-70 factor, region 1.1"/>
    <property type="match status" value="1"/>
</dbReference>
<dbReference type="Pfam" id="PF03979">
    <property type="entry name" value="Sigma70_r1_1"/>
    <property type="match status" value="1"/>
</dbReference>
<dbReference type="Pfam" id="PF04539">
    <property type="entry name" value="Sigma70_r3"/>
    <property type="match status" value="1"/>
</dbReference>
<dbReference type="InterPro" id="IPR007127">
    <property type="entry name" value="RNA_pol_sigma_70_r1_1"/>
</dbReference>
<dbReference type="Gene3D" id="1.10.10.10">
    <property type="entry name" value="Winged helix-like DNA-binding domain superfamily/Winged helix DNA-binding domain"/>
    <property type="match status" value="2"/>
</dbReference>
<feature type="domain" description="RNA polymerase sigma-70" evidence="8">
    <location>
        <begin position="274"/>
        <end position="287"/>
    </location>
</feature>
<comment type="function">
    <text evidence="6">Sigma factors are initiation factors that promote the attachment of RNA polymerase to specific initiation sites and are then released.</text>
</comment>
<dbReference type="Pfam" id="PF04542">
    <property type="entry name" value="Sigma70_r2"/>
    <property type="match status" value="1"/>
</dbReference>
<dbReference type="InterPro" id="IPR007630">
    <property type="entry name" value="RNA_pol_sigma70_r4"/>
</dbReference>
<dbReference type="Pfam" id="PF04545">
    <property type="entry name" value="Sigma70_r4"/>
    <property type="match status" value="1"/>
</dbReference>
<organism evidence="10 11">
    <name type="scientific">Nonomuraea corallina</name>
    <dbReference type="NCBI Taxonomy" id="2989783"/>
    <lineage>
        <taxon>Bacteria</taxon>
        <taxon>Bacillati</taxon>
        <taxon>Actinomycetota</taxon>
        <taxon>Actinomycetes</taxon>
        <taxon>Streptosporangiales</taxon>
        <taxon>Streptosporangiaceae</taxon>
        <taxon>Nonomuraea</taxon>
    </lineage>
</organism>
<dbReference type="Proteomes" id="UP001144036">
    <property type="component" value="Unassembled WGS sequence"/>
</dbReference>
<evidence type="ECO:0000256" key="7">
    <source>
        <dbReference type="SAM" id="MobiDB-lite"/>
    </source>
</evidence>
<name>A0ABT4SEL7_9ACTN</name>
<evidence type="ECO:0000313" key="11">
    <source>
        <dbReference type="Proteomes" id="UP001144036"/>
    </source>
</evidence>
<dbReference type="CDD" id="cd06171">
    <property type="entry name" value="Sigma70_r4"/>
    <property type="match status" value="1"/>
</dbReference>
<dbReference type="InterPro" id="IPR007624">
    <property type="entry name" value="RNA_pol_sigma70_r3"/>
</dbReference>